<evidence type="ECO:0000313" key="12">
    <source>
        <dbReference type="Proteomes" id="UP000747542"/>
    </source>
</evidence>
<dbReference type="GO" id="GO:0005886">
    <property type="term" value="C:plasma membrane"/>
    <property type="evidence" value="ECO:0007669"/>
    <property type="project" value="UniProtKB-SubCell"/>
</dbReference>
<evidence type="ECO:0000256" key="5">
    <source>
        <dbReference type="ARBA" id="ARBA00022989"/>
    </source>
</evidence>
<comment type="similarity">
    <text evidence="2">Belongs to the glutamate-gated ion channel (TC 1.A.10.1) family.</text>
</comment>
<dbReference type="PANTHER" id="PTHR42643:SF24">
    <property type="entry name" value="IONOTROPIC RECEPTOR 60A"/>
    <property type="match status" value="1"/>
</dbReference>
<dbReference type="AlphaFoldDB" id="A0A8J5MSY1"/>
<keyword evidence="5 9" id="KW-1133">Transmembrane helix</keyword>
<dbReference type="InterPro" id="IPR001320">
    <property type="entry name" value="Iontro_rcpt_C"/>
</dbReference>
<keyword evidence="7 11" id="KW-0675">Receptor</keyword>
<evidence type="ECO:0000256" key="8">
    <source>
        <dbReference type="ARBA" id="ARBA00023180"/>
    </source>
</evidence>
<protein>
    <submittedName>
        <fullName evidence="11">Glutamate receptor ionotropic, delta-1-like 14</fullName>
    </submittedName>
</protein>
<dbReference type="PANTHER" id="PTHR42643">
    <property type="entry name" value="IONOTROPIC RECEPTOR 20A-RELATED"/>
    <property type="match status" value="1"/>
</dbReference>
<evidence type="ECO:0000256" key="9">
    <source>
        <dbReference type="SAM" id="Phobius"/>
    </source>
</evidence>
<feature type="non-terminal residue" evidence="11">
    <location>
        <position position="1"/>
    </location>
</feature>
<gene>
    <name evidence="11" type="primary">Grid1-L14</name>
    <name evidence="11" type="ORF">Hamer_G007885</name>
</gene>
<keyword evidence="4 9" id="KW-0812">Transmembrane</keyword>
<name>A0A8J5MSY1_HOMAM</name>
<evidence type="ECO:0000259" key="10">
    <source>
        <dbReference type="Pfam" id="PF00060"/>
    </source>
</evidence>
<organism evidence="11 12">
    <name type="scientific">Homarus americanus</name>
    <name type="common">American lobster</name>
    <dbReference type="NCBI Taxonomy" id="6706"/>
    <lineage>
        <taxon>Eukaryota</taxon>
        <taxon>Metazoa</taxon>
        <taxon>Ecdysozoa</taxon>
        <taxon>Arthropoda</taxon>
        <taxon>Crustacea</taxon>
        <taxon>Multicrustacea</taxon>
        <taxon>Malacostraca</taxon>
        <taxon>Eumalacostraca</taxon>
        <taxon>Eucarida</taxon>
        <taxon>Decapoda</taxon>
        <taxon>Pleocyemata</taxon>
        <taxon>Astacidea</taxon>
        <taxon>Nephropoidea</taxon>
        <taxon>Nephropidae</taxon>
        <taxon>Homarus</taxon>
    </lineage>
</organism>
<keyword evidence="6 9" id="KW-0472">Membrane</keyword>
<evidence type="ECO:0000313" key="11">
    <source>
        <dbReference type="EMBL" id="KAG7162367.1"/>
    </source>
</evidence>
<evidence type="ECO:0000256" key="4">
    <source>
        <dbReference type="ARBA" id="ARBA00022692"/>
    </source>
</evidence>
<evidence type="ECO:0000256" key="3">
    <source>
        <dbReference type="ARBA" id="ARBA00022475"/>
    </source>
</evidence>
<dbReference type="Gene3D" id="1.10.287.70">
    <property type="match status" value="1"/>
</dbReference>
<dbReference type="GO" id="GO:0050906">
    <property type="term" value="P:detection of stimulus involved in sensory perception"/>
    <property type="evidence" value="ECO:0007669"/>
    <property type="project" value="UniProtKB-ARBA"/>
</dbReference>
<dbReference type="Pfam" id="PF00060">
    <property type="entry name" value="Lig_chan"/>
    <property type="match status" value="1"/>
</dbReference>
<reference evidence="11" key="1">
    <citation type="journal article" date="2021" name="Sci. Adv.">
        <title>The American lobster genome reveals insights on longevity, neural, and immune adaptations.</title>
        <authorList>
            <person name="Polinski J.M."/>
            <person name="Zimin A.V."/>
            <person name="Clark K.F."/>
            <person name="Kohn A.B."/>
            <person name="Sadowski N."/>
            <person name="Timp W."/>
            <person name="Ptitsyn A."/>
            <person name="Khanna P."/>
            <person name="Romanova D.Y."/>
            <person name="Williams P."/>
            <person name="Greenwood S.J."/>
            <person name="Moroz L.L."/>
            <person name="Walt D.R."/>
            <person name="Bodnar A.G."/>
        </authorList>
    </citation>
    <scope>NUCLEOTIDE SEQUENCE</scope>
    <source>
        <strain evidence="11">GMGI-L3</strain>
    </source>
</reference>
<keyword evidence="12" id="KW-1185">Reference proteome</keyword>
<sequence length="416" mass="46608">NWSFRIHSSSYSCPFSSCGSFRESFGSIPDDVQSLKCKHVVVASGYGEKTLAAYVLNVLAVKLDLCQLVAPGVWRCSRWQDSQDANVTQAQLSRVVDEARRLRQVSWCVTVVVVSDEPAFLAAFAEWSLKGRLLVWSTRLLVVTRRPLPEVRDLMASHWTFSMMNTMLVILEDALMQPSFFGATVNVTALSYRPYWSEEKNKDSDGTSYSGSDAMLLKTVAHALNITVHVLPAVSWDQVTELVMERVSFMATVYHVVLPQRQLLYDYSYPYEHVFADFTMATPSLTSRWQSLYDPLADEVWASVLVVLFVVPLLLFARRLLNGGTDEVTRPEHEAEFYKRISGGDAAHIAIGTLLAQSVNKRHIVSSASRVLVAAWLVFAFIVGTAYRGNLTAALTLPKYPPRPETLEQLVRVADK</sequence>
<dbReference type="InterPro" id="IPR052192">
    <property type="entry name" value="Insect_Ionotropic_Sensory_Rcpt"/>
</dbReference>
<evidence type="ECO:0000256" key="7">
    <source>
        <dbReference type="ARBA" id="ARBA00023170"/>
    </source>
</evidence>
<feature type="non-terminal residue" evidence="11">
    <location>
        <position position="416"/>
    </location>
</feature>
<feature type="transmembrane region" description="Helical" evidence="9">
    <location>
        <begin position="371"/>
        <end position="389"/>
    </location>
</feature>
<dbReference type="EMBL" id="JAHLQT010027705">
    <property type="protein sequence ID" value="KAG7162367.1"/>
    <property type="molecule type" value="Genomic_DNA"/>
</dbReference>
<comment type="subcellular location">
    <subcellularLocation>
        <location evidence="1">Cell membrane</location>
        <topology evidence="1">Multi-pass membrane protein</topology>
    </subcellularLocation>
</comment>
<accession>A0A8J5MSY1</accession>
<feature type="transmembrane region" description="Helical" evidence="9">
    <location>
        <begin position="300"/>
        <end position="317"/>
    </location>
</feature>
<dbReference type="GO" id="GO:0015276">
    <property type="term" value="F:ligand-gated monoatomic ion channel activity"/>
    <property type="evidence" value="ECO:0007669"/>
    <property type="project" value="InterPro"/>
</dbReference>
<feature type="domain" description="Ionotropic glutamate receptor C-terminal" evidence="10">
    <location>
        <begin position="299"/>
        <end position="411"/>
    </location>
</feature>
<comment type="caution">
    <text evidence="11">The sequence shown here is derived from an EMBL/GenBank/DDBJ whole genome shotgun (WGS) entry which is preliminary data.</text>
</comment>
<dbReference type="Proteomes" id="UP000747542">
    <property type="component" value="Unassembled WGS sequence"/>
</dbReference>
<dbReference type="SUPFAM" id="SSF53850">
    <property type="entry name" value="Periplasmic binding protein-like II"/>
    <property type="match status" value="1"/>
</dbReference>
<proteinExistence type="inferred from homology"/>
<keyword evidence="8" id="KW-0325">Glycoprotein</keyword>
<evidence type="ECO:0000256" key="2">
    <source>
        <dbReference type="ARBA" id="ARBA00008685"/>
    </source>
</evidence>
<evidence type="ECO:0000256" key="1">
    <source>
        <dbReference type="ARBA" id="ARBA00004651"/>
    </source>
</evidence>
<evidence type="ECO:0000256" key="6">
    <source>
        <dbReference type="ARBA" id="ARBA00023136"/>
    </source>
</evidence>
<keyword evidence="3" id="KW-1003">Cell membrane</keyword>